<evidence type="ECO:0000256" key="1">
    <source>
        <dbReference type="SAM" id="MobiDB-lite"/>
    </source>
</evidence>
<dbReference type="OrthoDB" id="7220413at2"/>
<name>A0A1A0DBP6_ACEPA</name>
<proteinExistence type="predicted"/>
<dbReference type="EMBL" id="LYUD01000099">
    <property type="protein sequence ID" value="OAZ72455.1"/>
    <property type="molecule type" value="Genomic_DNA"/>
</dbReference>
<protein>
    <submittedName>
        <fullName evidence="2">Uncharacterized protein</fullName>
    </submittedName>
</protein>
<reference evidence="2 3" key="1">
    <citation type="submission" date="2016-05" db="EMBL/GenBank/DDBJ databases">
        <title>Genome sequencing of Acetobacter pasteurianus strain SRCM100623.</title>
        <authorList>
            <person name="Song Y.R."/>
        </authorList>
    </citation>
    <scope>NUCLEOTIDE SEQUENCE [LARGE SCALE GENOMIC DNA]</scope>
    <source>
        <strain evidence="2 3">SRCM100623</strain>
    </source>
</reference>
<sequence length="180" mass="19337">MPIAVRRAELACGAVLRGSGRWWVVAQAVPTGVVMCPLLCTPQDHHRADICIGWAQALLLGCPAQAVLRCRPVWRGTVAGLACVGQLNPPTCQRMVAALAREHHHHQHETDRPFVAQGRGVRSGSSFVQQGWICGHAPQDSSTRAGRIRAISFGPDGAPQKAQHKTRNPAGYLHPHHAGG</sequence>
<dbReference type="AlphaFoldDB" id="A0A1A0DBP6"/>
<dbReference type="Proteomes" id="UP000093796">
    <property type="component" value="Unassembled WGS sequence"/>
</dbReference>
<dbReference type="RefSeq" id="WP_035365669.1">
    <property type="nucleotide sequence ID" value="NZ_LYUD01000099.1"/>
</dbReference>
<organism evidence="2 3">
    <name type="scientific">Acetobacter pasteurianus</name>
    <name type="common">Acetobacter turbidans</name>
    <dbReference type="NCBI Taxonomy" id="438"/>
    <lineage>
        <taxon>Bacteria</taxon>
        <taxon>Pseudomonadati</taxon>
        <taxon>Pseudomonadota</taxon>
        <taxon>Alphaproteobacteria</taxon>
        <taxon>Acetobacterales</taxon>
        <taxon>Acetobacteraceae</taxon>
        <taxon>Acetobacter</taxon>
    </lineage>
</organism>
<dbReference type="PATRIC" id="fig|438.15.peg.1148"/>
<gene>
    <name evidence="2" type="ORF">SRCM100623_00995</name>
</gene>
<feature type="region of interest" description="Disordered" evidence="1">
    <location>
        <begin position="151"/>
        <end position="180"/>
    </location>
</feature>
<comment type="caution">
    <text evidence="2">The sequence shown here is derived from an EMBL/GenBank/DDBJ whole genome shotgun (WGS) entry which is preliminary data.</text>
</comment>
<evidence type="ECO:0000313" key="2">
    <source>
        <dbReference type="EMBL" id="OAZ72455.1"/>
    </source>
</evidence>
<accession>A0A1A0DBP6</accession>
<evidence type="ECO:0000313" key="3">
    <source>
        <dbReference type="Proteomes" id="UP000093796"/>
    </source>
</evidence>